<reference evidence="4" key="1">
    <citation type="journal article" date="2019" name="Int. J. Syst. Evol. Microbiol.">
        <title>The Global Catalogue of Microorganisms (GCM) 10K type strain sequencing project: providing services to taxonomists for standard genome sequencing and annotation.</title>
        <authorList>
            <consortium name="The Broad Institute Genomics Platform"/>
            <consortium name="The Broad Institute Genome Sequencing Center for Infectious Disease"/>
            <person name="Wu L."/>
            <person name="Ma J."/>
        </authorList>
    </citation>
    <scope>NUCLEOTIDE SEQUENCE [LARGE SCALE GENOMIC DNA]</scope>
    <source>
        <strain evidence="4">KCTC 42903</strain>
    </source>
</reference>
<accession>A0ABW5JSJ7</accession>
<keyword evidence="4" id="KW-1185">Reference proteome</keyword>
<dbReference type="SMART" id="SM00028">
    <property type="entry name" value="TPR"/>
    <property type="match status" value="2"/>
</dbReference>
<gene>
    <name evidence="3" type="ORF">ACFSQS_05270</name>
</gene>
<comment type="caution">
    <text evidence="3">The sequence shown here is derived from an EMBL/GenBank/DDBJ whole genome shotgun (WGS) entry which is preliminary data.</text>
</comment>
<organism evidence="3 4">
    <name type="scientific">Gelatiniphilus marinus</name>
    <dbReference type="NCBI Taxonomy" id="1759464"/>
    <lineage>
        <taxon>Bacteria</taxon>
        <taxon>Pseudomonadati</taxon>
        <taxon>Bacteroidota</taxon>
        <taxon>Flavobacteriia</taxon>
        <taxon>Flavobacteriales</taxon>
        <taxon>Flavobacteriaceae</taxon>
        <taxon>Gelatiniphilus</taxon>
    </lineage>
</organism>
<dbReference type="Gene3D" id="1.25.40.10">
    <property type="entry name" value="Tetratricopeptide repeat domain"/>
    <property type="match status" value="2"/>
</dbReference>
<evidence type="ECO:0000313" key="3">
    <source>
        <dbReference type="EMBL" id="MFD2534508.1"/>
    </source>
</evidence>
<keyword evidence="2" id="KW-0472">Membrane</keyword>
<dbReference type="SUPFAM" id="SSF48452">
    <property type="entry name" value="TPR-like"/>
    <property type="match status" value="2"/>
</dbReference>
<evidence type="ECO:0000256" key="1">
    <source>
        <dbReference type="PROSITE-ProRule" id="PRU00339"/>
    </source>
</evidence>
<proteinExistence type="predicted"/>
<keyword evidence="2" id="KW-1133">Transmembrane helix</keyword>
<name>A0ABW5JSJ7_9FLAO</name>
<protein>
    <submittedName>
        <fullName evidence="3">Tetratricopeptide repeat protein</fullName>
    </submittedName>
</protein>
<feature type="transmembrane region" description="Helical" evidence="2">
    <location>
        <begin position="21"/>
        <end position="42"/>
    </location>
</feature>
<keyword evidence="2" id="KW-0812">Transmembrane</keyword>
<dbReference type="RefSeq" id="WP_388015224.1">
    <property type="nucleotide sequence ID" value="NZ_JBHUDT010000002.1"/>
</dbReference>
<dbReference type="PROSITE" id="PS50005">
    <property type="entry name" value="TPR"/>
    <property type="match status" value="1"/>
</dbReference>
<evidence type="ECO:0000256" key="2">
    <source>
        <dbReference type="SAM" id="Phobius"/>
    </source>
</evidence>
<keyword evidence="1" id="KW-0802">TPR repeat</keyword>
<dbReference type="Proteomes" id="UP001597441">
    <property type="component" value="Unassembled WGS sequence"/>
</dbReference>
<dbReference type="EMBL" id="JBHULK010000002">
    <property type="protein sequence ID" value="MFD2534508.1"/>
    <property type="molecule type" value="Genomic_DNA"/>
</dbReference>
<dbReference type="InterPro" id="IPR011990">
    <property type="entry name" value="TPR-like_helical_dom_sf"/>
</dbReference>
<feature type="repeat" description="TPR" evidence="1">
    <location>
        <begin position="195"/>
        <end position="228"/>
    </location>
</feature>
<evidence type="ECO:0000313" key="4">
    <source>
        <dbReference type="Proteomes" id="UP001597441"/>
    </source>
</evidence>
<sequence length="494" mass="57555">MDYFTQLENLEQQAGFYKAIIKYRPLIVGLIVFGGIILNHFVSNKKEKVVSQITVLKDLREEKINQLLFSVSFFEGTYSAKLIFAKSIINEDPILKGYDFNDNIIKLKNLEQPNIQKAISFYISGEMRKSLSVFKILLPLNNNTFDTAVINSYMGNIYLFDTEPNFDKAYFHLITAEKKINQLKREDELFLSNKGDLFSDLGFYFKRMGKFKKSKRNFEKALKIFEDLNMIYLNKYDFMLGKINQNIYTLYADRDDLMLAEPFLVEAIKYKSKSNIQNIEDANLLLSSIISYINLNTKKKEFDQALAFSEQALEIINNCDKKRISNIRTNQLKSNLYNNISNLYTQKFYKTNMTDIDLIETSKEYQSKAISTYLDIINSGSNFNPLDLSRFYYGRGIINTNLKDHNSAKSDYKKSIQLIEQYFPDLVKVNGRHSTSLSHSYLELSKLYCYIFKNKKKALNNAQKAIDLYTLNLKHNPNLQKWVNEANDIISKCI</sequence>
<dbReference type="InterPro" id="IPR019734">
    <property type="entry name" value="TPR_rpt"/>
</dbReference>